<comment type="caution">
    <text evidence="3">The sequence shown here is derived from an EMBL/GenBank/DDBJ whole genome shotgun (WGS) entry which is preliminary data.</text>
</comment>
<keyword evidence="4" id="KW-1185">Reference proteome</keyword>
<dbReference type="Pfam" id="PF03797">
    <property type="entry name" value="Autotransporter"/>
    <property type="match status" value="1"/>
</dbReference>
<dbReference type="SUPFAM" id="SSF103515">
    <property type="entry name" value="Autotransporter"/>
    <property type="match status" value="1"/>
</dbReference>
<protein>
    <recommendedName>
        <fullName evidence="2">Autotransporter domain-containing protein</fullName>
    </recommendedName>
</protein>
<name>A0A2U1SW86_METSR</name>
<dbReference type="EMBL" id="PUIV01000001">
    <property type="protein sequence ID" value="PWB95869.1"/>
    <property type="molecule type" value="Genomic_DNA"/>
</dbReference>
<dbReference type="InterPro" id="IPR005546">
    <property type="entry name" value="Autotransporte_beta"/>
</dbReference>
<proteinExistence type="predicted"/>
<accession>A0A2U1SW86</accession>
<gene>
    <name evidence="3" type="ORF">C5689_01890</name>
</gene>
<dbReference type="RefSeq" id="WP_108915540.1">
    <property type="nucleotide sequence ID" value="NZ_BGJY01000001.1"/>
</dbReference>
<dbReference type="PROSITE" id="PS51208">
    <property type="entry name" value="AUTOTRANSPORTER"/>
    <property type="match status" value="1"/>
</dbReference>
<evidence type="ECO:0000259" key="2">
    <source>
        <dbReference type="PROSITE" id="PS51208"/>
    </source>
</evidence>
<dbReference type="SMART" id="SM00869">
    <property type="entry name" value="Autotransporter"/>
    <property type="match status" value="1"/>
</dbReference>
<evidence type="ECO:0000256" key="1">
    <source>
        <dbReference type="SAM" id="SignalP"/>
    </source>
</evidence>
<dbReference type="Gene3D" id="2.40.128.130">
    <property type="entry name" value="Autotransporter beta-domain"/>
    <property type="match status" value="1"/>
</dbReference>
<dbReference type="InterPro" id="IPR036709">
    <property type="entry name" value="Autotransporte_beta_dom_sf"/>
</dbReference>
<sequence>MTACSSAGRGSAAVGFATVLIAAFLDAKGAFAADVEITANAPSVNLDTFTGTTAHINGGVAIGSSSPAIGATLQAWSVTNKGSVSGGNTVTLGQGGAFLNASGATVTGTLTAMTFGYKPFGLPPAGGPGHLDNYGTITGGAGEGVTMWFGGTVNNFGGGTIKTDTGLNAVSIGQGTSRVLFNAGSIQATKTSGFSTGVLMQGGPSVFTNAVGGVIFGDYNGVYASASAVFTSFGNAGSISSRRGPAVEATGGGTIVNTGAIGSTNAEGILIRNNSNADITNSGSISGAVNAISFAAGGGAATAAVHTLRLQTGSTLNGNVLGGANTDNLILEGSGAESIAKFQNFETLAMNGADWTLTGAGAFSRGVTLTSGVTHVGGRLTSPAIEVRSGATLTGAGVVAGAVANFGNVRIDSGTFTIEGNYVQQAGSALTVGVTPSAAGALSVAGTATINGGAVRALAAQGDYAANASYTILTAAGGRSGVFDEATTDLAFYSPSLSYDANNVYLKLVRNSVDFSNVGGTRNQVAAGRALELAGLAHPIVAPALLLTAAEARAAFDGLSGEIHSSLRALLVDESRMLRDAVLERQRQAVSGSTVPVFAVWAHGFGDWARLGGDGNAATARMSTAGGLAGVDMALGDSRLGVAAGGGHSEARVDSRASTGDMESAHVAVYGDTRAADLGLRVGGAYSHHDVTTMRRIAFRGFADAPHADYGAHTAQAFGEASYRGLFRGFWPFEGTEAFAGVAHVRVASDGFRESGGSAALTVAGAQTATTFSSIGVRARTSAWTIGAAAVSARASFAWSHAFDRIVPTTGMSLAPGSAPVFVAGAPLAVDALLIEAGLDAAVAPNALASLVYSSRLASSAEAHALKGRFLWQF</sequence>
<evidence type="ECO:0000313" key="3">
    <source>
        <dbReference type="EMBL" id="PWB95869.1"/>
    </source>
</evidence>
<evidence type="ECO:0000313" key="4">
    <source>
        <dbReference type="Proteomes" id="UP000245137"/>
    </source>
</evidence>
<dbReference type="Proteomes" id="UP000245137">
    <property type="component" value="Unassembled WGS sequence"/>
</dbReference>
<feature type="domain" description="Autotransporter" evidence="2">
    <location>
        <begin position="593"/>
        <end position="874"/>
    </location>
</feature>
<keyword evidence="1" id="KW-0732">Signal</keyword>
<dbReference type="AlphaFoldDB" id="A0A2U1SW86"/>
<organism evidence="3 4">
    <name type="scientific">Methylosinus sporium</name>
    <dbReference type="NCBI Taxonomy" id="428"/>
    <lineage>
        <taxon>Bacteria</taxon>
        <taxon>Pseudomonadati</taxon>
        <taxon>Pseudomonadota</taxon>
        <taxon>Alphaproteobacteria</taxon>
        <taxon>Hyphomicrobiales</taxon>
        <taxon>Methylocystaceae</taxon>
        <taxon>Methylosinus</taxon>
    </lineage>
</organism>
<dbReference type="OrthoDB" id="9804931at2"/>
<feature type="signal peptide" evidence="1">
    <location>
        <begin position="1"/>
        <end position="32"/>
    </location>
</feature>
<feature type="chain" id="PRO_5015669820" description="Autotransporter domain-containing protein" evidence="1">
    <location>
        <begin position="33"/>
        <end position="874"/>
    </location>
</feature>
<reference evidence="3 4" key="1">
    <citation type="journal article" date="2018" name="Appl. Microbiol. Biotechnol.">
        <title>Co-cultivation of the strictly anaerobic methanogen Methanosarcina barkeri with aerobic methanotrophs in an oxygen-limited membrane bioreactor.</title>
        <authorList>
            <person name="In 't Zandt M.H."/>
            <person name="van den Bosch T.J.M."/>
            <person name="Rijkers R."/>
            <person name="van Kessel M.A.H.J."/>
            <person name="Jetten M.S.M."/>
            <person name="Welte C.U."/>
        </authorList>
    </citation>
    <scope>NUCLEOTIDE SEQUENCE [LARGE SCALE GENOMIC DNA]</scope>
    <source>
        <strain evidence="3 4">DSM 17706</strain>
    </source>
</reference>